<dbReference type="EMBL" id="NHON01000031">
    <property type="protein sequence ID" value="OWJ65812.1"/>
    <property type="molecule type" value="Genomic_DNA"/>
</dbReference>
<evidence type="ECO:0000313" key="8">
    <source>
        <dbReference type="Proteomes" id="UP000196655"/>
    </source>
</evidence>
<dbReference type="InterPro" id="IPR036291">
    <property type="entry name" value="NAD(P)-bd_dom_sf"/>
</dbReference>
<dbReference type="InterPro" id="IPR006140">
    <property type="entry name" value="D-isomer_DH_NAD-bd"/>
</dbReference>
<evidence type="ECO:0000256" key="2">
    <source>
        <dbReference type="ARBA" id="ARBA00023002"/>
    </source>
</evidence>
<reference evidence="8" key="1">
    <citation type="submission" date="2017-05" db="EMBL/GenBank/DDBJ databases">
        <authorList>
            <person name="Macchi M."/>
            <person name="Festa S."/>
            <person name="Coppotelli B.M."/>
            <person name="Morelli I.S."/>
        </authorList>
    </citation>
    <scope>NUCLEOTIDE SEQUENCE [LARGE SCALE GENOMIC DNA]</scope>
    <source>
        <strain evidence="8">I</strain>
    </source>
</reference>
<comment type="similarity">
    <text evidence="4">Belongs to the D-isomer specific 2-hydroxyacid dehydrogenase family.</text>
</comment>
<dbReference type="InterPro" id="IPR050223">
    <property type="entry name" value="D-isomer_2-hydroxyacid_DH"/>
</dbReference>
<dbReference type="InterPro" id="IPR029752">
    <property type="entry name" value="D-isomer_DH_CS1"/>
</dbReference>
<dbReference type="GO" id="GO:0016618">
    <property type="term" value="F:hydroxypyruvate reductase [NAD(P)H] activity"/>
    <property type="evidence" value="ECO:0007669"/>
    <property type="project" value="TreeGrafter"/>
</dbReference>
<evidence type="ECO:0000259" key="5">
    <source>
        <dbReference type="Pfam" id="PF00389"/>
    </source>
</evidence>
<keyword evidence="1" id="KW-0521">NADP</keyword>
<dbReference type="GO" id="GO:0051287">
    <property type="term" value="F:NAD binding"/>
    <property type="evidence" value="ECO:0007669"/>
    <property type="project" value="InterPro"/>
</dbReference>
<evidence type="ECO:0000256" key="3">
    <source>
        <dbReference type="ARBA" id="ARBA00023027"/>
    </source>
</evidence>
<dbReference type="OrthoDB" id="9793626at2"/>
<dbReference type="Pfam" id="PF02826">
    <property type="entry name" value="2-Hacid_dh_C"/>
    <property type="match status" value="1"/>
</dbReference>
<dbReference type="SUPFAM" id="SSF52283">
    <property type="entry name" value="Formate/glycerate dehydrogenase catalytic domain-like"/>
    <property type="match status" value="1"/>
</dbReference>
<dbReference type="STRING" id="1122125.GCA_000423185_06269"/>
<keyword evidence="2 4" id="KW-0560">Oxidoreductase</keyword>
<dbReference type="FunFam" id="3.40.50.720:FF:000213">
    <property type="entry name" value="Putative 2-hydroxyacid dehydrogenase"/>
    <property type="match status" value="1"/>
</dbReference>
<protein>
    <recommendedName>
        <fullName evidence="9">Hydroxyacid dehydrogenase</fullName>
    </recommendedName>
</protein>
<evidence type="ECO:0000313" key="7">
    <source>
        <dbReference type="EMBL" id="OWJ65812.1"/>
    </source>
</evidence>
<evidence type="ECO:0008006" key="9">
    <source>
        <dbReference type="Google" id="ProtNLM"/>
    </source>
</evidence>
<evidence type="ECO:0000259" key="6">
    <source>
        <dbReference type="Pfam" id="PF02826"/>
    </source>
</evidence>
<dbReference type="CDD" id="cd12156">
    <property type="entry name" value="HPPR"/>
    <property type="match status" value="1"/>
</dbReference>
<sequence>MPETVLHLHPGMPEASLRPMRERYELIEHSRASAEAGPLPEADRIRGVVTIGVIGIDRALIDRLPNLGIISCYGSGYERIDVAAAKARGIAVTSNTGANAACVADMALTLLLASVRRLGEGDRFVRAGQWTRPAAPPSLISTGLAGRRVGILGLGSIGEKIARRAAAFDMEVGYHNRRPKPGVPWAYHDSLAALAEWADILVVSCRSDASTRGIVDRAVLEALGPQGHVINIARGEVLDEPALIAALEAGTIAGAGLDVFEHEPQVPEALKRLENVVLAPHIASMTEAAHREMCRMTIDALDNFFAGRPLTNAV</sequence>
<dbReference type="InterPro" id="IPR006139">
    <property type="entry name" value="D-isomer_2_OHA_DH_cat_dom"/>
</dbReference>
<dbReference type="Proteomes" id="UP000196655">
    <property type="component" value="Unassembled WGS sequence"/>
</dbReference>
<dbReference type="PROSITE" id="PS00065">
    <property type="entry name" value="D_2_HYDROXYACID_DH_1"/>
    <property type="match status" value="1"/>
</dbReference>
<gene>
    <name evidence="7" type="ORF">BWR60_17390</name>
</gene>
<dbReference type="Pfam" id="PF00389">
    <property type="entry name" value="2-Hacid_dh"/>
    <property type="match status" value="1"/>
</dbReference>
<dbReference type="PANTHER" id="PTHR10996:SF178">
    <property type="entry name" value="2-HYDROXYACID DEHYDROGENASE YGL185C-RELATED"/>
    <property type="match status" value="1"/>
</dbReference>
<evidence type="ECO:0000256" key="1">
    <source>
        <dbReference type="ARBA" id="ARBA00022857"/>
    </source>
</evidence>
<dbReference type="GO" id="GO:0005829">
    <property type="term" value="C:cytosol"/>
    <property type="evidence" value="ECO:0007669"/>
    <property type="project" value="TreeGrafter"/>
</dbReference>
<feature type="domain" description="D-isomer specific 2-hydroxyacid dehydrogenase catalytic" evidence="5">
    <location>
        <begin position="32"/>
        <end position="314"/>
    </location>
</feature>
<name>A0A211ZKL3_9PROT</name>
<dbReference type="AlphaFoldDB" id="A0A211ZKL3"/>
<dbReference type="SUPFAM" id="SSF51735">
    <property type="entry name" value="NAD(P)-binding Rossmann-fold domains"/>
    <property type="match status" value="1"/>
</dbReference>
<dbReference type="GO" id="GO:0030267">
    <property type="term" value="F:glyoxylate reductase (NADPH) activity"/>
    <property type="evidence" value="ECO:0007669"/>
    <property type="project" value="TreeGrafter"/>
</dbReference>
<dbReference type="Gene3D" id="3.40.50.720">
    <property type="entry name" value="NAD(P)-binding Rossmann-like Domain"/>
    <property type="match status" value="2"/>
</dbReference>
<keyword evidence="3" id="KW-0520">NAD</keyword>
<keyword evidence="8" id="KW-1185">Reference proteome</keyword>
<evidence type="ECO:0000256" key="4">
    <source>
        <dbReference type="RuleBase" id="RU003719"/>
    </source>
</evidence>
<dbReference type="RefSeq" id="WP_088152294.1">
    <property type="nucleotide sequence ID" value="NZ_NHON01000031.1"/>
</dbReference>
<dbReference type="PANTHER" id="PTHR10996">
    <property type="entry name" value="2-HYDROXYACID DEHYDROGENASE-RELATED"/>
    <property type="match status" value="1"/>
</dbReference>
<accession>A0A211ZKL3</accession>
<organism evidence="7 8">
    <name type="scientific">Inquilinus limosus</name>
    <dbReference type="NCBI Taxonomy" id="171674"/>
    <lineage>
        <taxon>Bacteria</taxon>
        <taxon>Pseudomonadati</taxon>
        <taxon>Pseudomonadota</taxon>
        <taxon>Alphaproteobacteria</taxon>
        <taxon>Rhodospirillales</taxon>
        <taxon>Rhodospirillaceae</taxon>
        <taxon>Inquilinus</taxon>
    </lineage>
</organism>
<comment type="caution">
    <text evidence="7">The sequence shown here is derived from an EMBL/GenBank/DDBJ whole genome shotgun (WGS) entry which is preliminary data.</text>
</comment>
<proteinExistence type="inferred from homology"/>
<feature type="domain" description="D-isomer specific 2-hydroxyacid dehydrogenase NAD-binding" evidence="6">
    <location>
        <begin position="108"/>
        <end position="283"/>
    </location>
</feature>